<sequence length="49" mass="5203">PISNAFLEPVAGKNSRFVRKVIVKGGEVLANIMESGLGVEIVTLPCLHV</sequence>
<dbReference type="Proteomes" id="UP000887013">
    <property type="component" value="Unassembled WGS sequence"/>
</dbReference>
<accession>A0A8X6URT6</accession>
<reference evidence="1" key="1">
    <citation type="submission" date="2020-08" db="EMBL/GenBank/DDBJ databases">
        <title>Multicomponent nature underlies the extraordinary mechanical properties of spider dragline silk.</title>
        <authorList>
            <person name="Kono N."/>
            <person name="Nakamura H."/>
            <person name="Mori M."/>
            <person name="Yoshida Y."/>
            <person name="Ohtoshi R."/>
            <person name="Malay A.D."/>
            <person name="Moran D.A.P."/>
            <person name="Tomita M."/>
            <person name="Numata K."/>
            <person name="Arakawa K."/>
        </authorList>
    </citation>
    <scope>NUCLEOTIDE SEQUENCE</scope>
</reference>
<evidence type="ECO:0000313" key="1">
    <source>
        <dbReference type="EMBL" id="GFU58149.1"/>
    </source>
</evidence>
<dbReference type="EMBL" id="BMAW01040030">
    <property type="protein sequence ID" value="GFU58149.1"/>
    <property type="molecule type" value="Genomic_DNA"/>
</dbReference>
<feature type="non-terminal residue" evidence="1">
    <location>
        <position position="1"/>
    </location>
</feature>
<dbReference type="AlphaFoldDB" id="A0A8X6URT6"/>
<name>A0A8X6URT6_NEPPI</name>
<proteinExistence type="predicted"/>
<keyword evidence="2" id="KW-1185">Reference proteome</keyword>
<gene>
    <name evidence="1" type="ORF">NPIL_674421</name>
</gene>
<protein>
    <submittedName>
        <fullName evidence="1">Uncharacterized protein</fullName>
    </submittedName>
</protein>
<evidence type="ECO:0000313" key="2">
    <source>
        <dbReference type="Proteomes" id="UP000887013"/>
    </source>
</evidence>
<comment type="caution">
    <text evidence="1">The sequence shown here is derived from an EMBL/GenBank/DDBJ whole genome shotgun (WGS) entry which is preliminary data.</text>
</comment>
<organism evidence="1 2">
    <name type="scientific">Nephila pilipes</name>
    <name type="common">Giant wood spider</name>
    <name type="synonym">Nephila maculata</name>
    <dbReference type="NCBI Taxonomy" id="299642"/>
    <lineage>
        <taxon>Eukaryota</taxon>
        <taxon>Metazoa</taxon>
        <taxon>Ecdysozoa</taxon>
        <taxon>Arthropoda</taxon>
        <taxon>Chelicerata</taxon>
        <taxon>Arachnida</taxon>
        <taxon>Araneae</taxon>
        <taxon>Araneomorphae</taxon>
        <taxon>Entelegynae</taxon>
        <taxon>Araneoidea</taxon>
        <taxon>Nephilidae</taxon>
        <taxon>Nephila</taxon>
    </lineage>
</organism>